<evidence type="ECO:0000256" key="3">
    <source>
        <dbReference type="ARBA" id="ARBA00022448"/>
    </source>
</evidence>
<keyword evidence="5 8" id="KW-1133">Transmembrane helix</keyword>
<evidence type="ECO:0000256" key="2">
    <source>
        <dbReference type="ARBA" id="ARBA00006175"/>
    </source>
</evidence>
<dbReference type="PANTHER" id="PTHR43829">
    <property type="entry name" value="AQUAPORIN OR AQUAGLYCEROPORIN RELATED"/>
    <property type="match status" value="1"/>
</dbReference>
<evidence type="ECO:0000256" key="1">
    <source>
        <dbReference type="ARBA" id="ARBA00004141"/>
    </source>
</evidence>
<evidence type="ECO:0000256" key="7">
    <source>
        <dbReference type="SAM" id="MobiDB-lite"/>
    </source>
</evidence>
<keyword evidence="3" id="KW-0813">Transport</keyword>
<feature type="region of interest" description="Disordered" evidence="7">
    <location>
        <begin position="1"/>
        <end position="52"/>
    </location>
</feature>
<feature type="transmembrane region" description="Helical" evidence="8">
    <location>
        <begin position="425"/>
        <end position="444"/>
    </location>
</feature>
<dbReference type="InterPro" id="IPR050363">
    <property type="entry name" value="MIP/Aquaporin"/>
</dbReference>
<feature type="transmembrane region" description="Helical" evidence="8">
    <location>
        <begin position="369"/>
        <end position="391"/>
    </location>
</feature>
<dbReference type="AlphaFoldDB" id="A0A6A6IYU7"/>
<dbReference type="RefSeq" id="XP_033690729.1">
    <property type="nucleotide sequence ID" value="XM_033832434.1"/>
</dbReference>
<evidence type="ECO:0000256" key="6">
    <source>
        <dbReference type="ARBA" id="ARBA00023136"/>
    </source>
</evidence>
<protein>
    <submittedName>
        <fullName evidence="9">Aquaporin-like protein</fullName>
    </submittedName>
</protein>
<dbReference type="GO" id="GO:0015250">
    <property type="term" value="F:water channel activity"/>
    <property type="evidence" value="ECO:0007669"/>
    <property type="project" value="TreeGrafter"/>
</dbReference>
<feature type="region of interest" description="Disordered" evidence="7">
    <location>
        <begin position="175"/>
        <end position="229"/>
    </location>
</feature>
<feature type="transmembrane region" description="Helical" evidence="8">
    <location>
        <begin position="503"/>
        <end position="523"/>
    </location>
</feature>
<evidence type="ECO:0000256" key="8">
    <source>
        <dbReference type="SAM" id="Phobius"/>
    </source>
</evidence>
<feature type="region of interest" description="Disordered" evidence="7">
    <location>
        <begin position="101"/>
        <end position="148"/>
    </location>
</feature>
<dbReference type="Proteomes" id="UP000800094">
    <property type="component" value="Unassembled WGS sequence"/>
</dbReference>
<dbReference type="Gene3D" id="1.20.1080.10">
    <property type="entry name" value="Glycerol uptake facilitator protein"/>
    <property type="match status" value="1"/>
</dbReference>
<dbReference type="EMBL" id="ML987189">
    <property type="protein sequence ID" value="KAF2255725.1"/>
    <property type="molecule type" value="Genomic_DNA"/>
</dbReference>
<dbReference type="PRINTS" id="PR00783">
    <property type="entry name" value="MINTRINSICP"/>
</dbReference>
<dbReference type="GO" id="GO:0015254">
    <property type="term" value="F:glycerol channel activity"/>
    <property type="evidence" value="ECO:0007669"/>
    <property type="project" value="TreeGrafter"/>
</dbReference>
<comment type="subcellular location">
    <subcellularLocation>
        <location evidence="1">Membrane</location>
        <topology evidence="1">Multi-pass membrane protein</topology>
    </subcellularLocation>
</comment>
<dbReference type="InterPro" id="IPR023271">
    <property type="entry name" value="Aquaporin-like"/>
</dbReference>
<feature type="transmembrane region" description="Helical" evidence="8">
    <location>
        <begin position="456"/>
        <end position="475"/>
    </location>
</feature>
<evidence type="ECO:0000256" key="5">
    <source>
        <dbReference type="ARBA" id="ARBA00022989"/>
    </source>
</evidence>
<gene>
    <name evidence="9" type="ORF">BU26DRAFT_557230</name>
</gene>
<comment type="similarity">
    <text evidence="2">Belongs to the MIP/aquaporin (TC 1.A.8) family.</text>
</comment>
<reference evidence="9" key="1">
    <citation type="journal article" date="2020" name="Stud. Mycol.">
        <title>101 Dothideomycetes genomes: a test case for predicting lifestyles and emergence of pathogens.</title>
        <authorList>
            <person name="Haridas S."/>
            <person name="Albert R."/>
            <person name="Binder M."/>
            <person name="Bloem J."/>
            <person name="Labutti K."/>
            <person name="Salamov A."/>
            <person name="Andreopoulos B."/>
            <person name="Baker S."/>
            <person name="Barry K."/>
            <person name="Bills G."/>
            <person name="Bluhm B."/>
            <person name="Cannon C."/>
            <person name="Castanera R."/>
            <person name="Culley D."/>
            <person name="Daum C."/>
            <person name="Ezra D."/>
            <person name="Gonzalez J."/>
            <person name="Henrissat B."/>
            <person name="Kuo A."/>
            <person name="Liang C."/>
            <person name="Lipzen A."/>
            <person name="Lutzoni F."/>
            <person name="Magnuson J."/>
            <person name="Mondo S."/>
            <person name="Nolan M."/>
            <person name="Ohm R."/>
            <person name="Pangilinan J."/>
            <person name="Park H.-J."/>
            <person name="Ramirez L."/>
            <person name="Alfaro M."/>
            <person name="Sun H."/>
            <person name="Tritt A."/>
            <person name="Yoshinaga Y."/>
            <person name="Zwiers L.-H."/>
            <person name="Turgeon B."/>
            <person name="Goodwin S."/>
            <person name="Spatafora J."/>
            <person name="Crous P."/>
            <person name="Grigoriev I."/>
        </authorList>
    </citation>
    <scope>NUCLEOTIDE SEQUENCE</scope>
    <source>
        <strain evidence="9">CBS 122368</strain>
    </source>
</reference>
<organism evidence="9 10">
    <name type="scientific">Trematosphaeria pertusa</name>
    <dbReference type="NCBI Taxonomy" id="390896"/>
    <lineage>
        <taxon>Eukaryota</taxon>
        <taxon>Fungi</taxon>
        <taxon>Dikarya</taxon>
        <taxon>Ascomycota</taxon>
        <taxon>Pezizomycotina</taxon>
        <taxon>Dothideomycetes</taxon>
        <taxon>Pleosporomycetidae</taxon>
        <taxon>Pleosporales</taxon>
        <taxon>Massarineae</taxon>
        <taxon>Trematosphaeriaceae</taxon>
        <taxon>Trematosphaeria</taxon>
    </lineage>
</organism>
<proteinExistence type="inferred from homology"/>
<evidence type="ECO:0000256" key="4">
    <source>
        <dbReference type="ARBA" id="ARBA00022692"/>
    </source>
</evidence>
<feature type="transmembrane region" description="Helical" evidence="8">
    <location>
        <begin position="289"/>
        <end position="309"/>
    </location>
</feature>
<dbReference type="InterPro" id="IPR000425">
    <property type="entry name" value="MIP"/>
</dbReference>
<evidence type="ECO:0000313" key="9">
    <source>
        <dbReference type="EMBL" id="KAF2255725.1"/>
    </source>
</evidence>
<feature type="transmembrane region" description="Helical" evidence="8">
    <location>
        <begin position="329"/>
        <end position="348"/>
    </location>
</feature>
<dbReference type="PANTHER" id="PTHR43829:SF24">
    <property type="entry name" value="MIP AQUAPORIN (EUROFUNG)"/>
    <property type="match status" value="1"/>
</dbReference>
<keyword evidence="4 8" id="KW-0812">Transmembrane</keyword>
<dbReference type="GeneID" id="54585764"/>
<dbReference type="OrthoDB" id="3222at2759"/>
<accession>A0A6A6IYU7</accession>
<feature type="compositionally biased region" description="Basic and acidic residues" evidence="7">
    <location>
        <begin position="176"/>
        <end position="186"/>
    </location>
</feature>
<name>A0A6A6IYU7_9PLEO</name>
<feature type="compositionally biased region" description="Basic and acidic residues" evidence="7">
    <location>
        <begin position="23"/>
        <end position="33"/>
    </location>
</feature>
<feature type="compositionally biased region" description="Low complexity" evidence="7">
    <location>
        <begin position="34"/>
        <end position="43"/>
    </location>
</feature>
<dbReference type="GO" id="GO:0005886">
    <property type="term" value="C:plasma membrane"/>
    <property type="evidence" value="ECO:0007669"/>
    <property type="project" value="TreeGrafter"/>
</dbReference>
<evidence type="ECO:0000313" key="10">
    <source>
        <dbReference type="Proteomes" id="UP000800094"/>
    </source>
</evidence>
<dbReference type="Pfam" id="PF00230">
    <property type="entry name" value="MIP"/>
    <property type="match status" value="1"/>
</dbReference>
<dbReference type="SUPFAM" id="SSF81338">
    <property type="entry name" value="Aquaporin-like"/>
    <property type="match status" value="1"/>
</dbReference>
<keyword evidence="10" id="KW-1185">Reference proteome</keyword>
<sequence length="565" mass="63941">MERQPTARLEPIDSTQSQHPSRCSREQTAEDNARAQASSLQRQQTEKRAEQSFYVDNDYFALNPWYDQEPGRPLFGLGRPFPRTVRRGMLWGRQGLRDAVYKVEGPKGPAEEEQGGQSERPEEDRYEGGPTFQIPIDETGQQQLPPDHFEADIDGQRVMVRRLGSQEADQVLQERGISRADHYPEREEQDAQPFESRPPEKFTPGLAPVEETDSVDTSQTEEEKKEIRRREKDALQEYYNKYRNPLARLRARYPEAPAEFLAVSTPFFHIRRNTVVKYCRLKHIRLYDLHAYCAFMSGRTTIYLFFGMAGSLYTITYPTTQGDYQTQSWAWGFAVMAGIYVGGGISGSHMSPWVSVCFSVFRGFPWRMCLVYSIAQILAGFAAGALAWFIYRDAILYTDPKLTPTITGRAFYTTPESFVSTATAFFNNFVSAALYVCVAFAVGDDSNTPPGSGMSALIYGLMTYLLCITMGYNGLGISPARDLGPRLIAWWVGYGNETFSTGWWAYGPIAAGLSGSLVGALLYDTFIFVGSESPVNWNWPQPEEIKWRVKARKDQAKNKLQKLEV</sequence>
<keyword evidence="6 8" id="KW-0472">Membrane</keyword>